<evidence type="ECO:0000313" key="3">
    <source>
        <dbReference type="Proteomes" id="UP000306409"/>
    </source>
</evidence>
<dbReference type="InterPro" id="IPR025827">
    <property type="entry name" value="Zn_ribbon_recom_dom"/>
</dbReference>
<proteinExistence type="predicted"/>
<gene>
    <name evidence="2" type="ORF">EHE19_015500</name>
</gene>
<dbReference type="EMBL" id="CP061336">
    <property type="protein sequence ID" value="QNU66270.1"/>
    <property type="molecule type" value="Genomic_DNA"/>
</dbReference>
<feature type="domain" description="Recombinase zinc beta ribbon" evidence="1">
    <location>
        <begin position="9"/>
        <end position="72"/>
    </location>
</feature>
<evidence type="ECO:0000313" key="2">
    <source>
        <dbReference type="EMBL" id="QNU66270.1"/>
    </source>
</evidence>
<accession>A0A4U7JHU5</accession>
<reference evidence="2 3" key="1">
    <citation type="submission" date="2020-09" db="EMBL/GenBank/DDBJ databases">
        <title>Characterization and genome sequencing of Ruminiclostridium sp. nov. MA18.</title>
        <authorList>
            <person name="Rettenmaier R."/>
            <person name="Kowollik M.-L."/>
            <person name="Liebl W."/>
            <person name="Zverlov V."/>
        </authorList>
    </citation>
    <scope>NUCLEOTIDE SEQUENCE [LARGE SCALE GENOMIC DNA]</scope>
    <source>
        <strain evidence="2 3">MA18</strain>
    </source>
</reference>
<keyword evidence="3" id="KW-1185">Reference proteome</keyword>
<dbReference type="Proteomes" id="UP000306409">
    <property type="component" value="Chromosome"/>
</dbReference>
<dbReference type="Pfam" id="PF13408">
    <property type="entry name" value="Zn_ribbon_recom"/>
    <property type="match status" value="1"/>
</dbReference>
<protein>
    <submittedName>
        <fullName evidence="2">Recombinase zinc beta ribbon domain-containing protein</fullName>
    </submittedName>
</protein>
<name>A0A4U7JHU5_9FIRM</name>
<evidence type="ECO:0000259" key="1">
    <source>
        <dbReference type="Pfam" id="PF13408"/>
    </source>
</evidence>
<sequence length="149" mass="17231">MDFVTNDNPFAGRVICGCCGSTFGRKVCNSIDERLKRTIWQCNSKYKVKGKIGCGNRHINEKVLYQVFVDAFNELVKNIDYYMTKWEKQIESEDILERVTAKRFINVFNETKPIENFDAGLYFKLVEKIMVYEDGISVELLDGSEIKCA</sequence>
<dbReference type="AlphaFoldDB" id="A0A4U7JHU5"/>
<dbReference type="KEGG" id="rher:EHE19_015500"/>
<dbReference type="RefSeq" id="WP_137697014.1">
    <property type="nucleotide sequence ID" value="NZ_CP061336.1"/>
</dbReference>
<organism evidence="2 3">
    <name type="scientific">Ruminiclostridium herbifermentans</name>
    <dbReference type="NCBI Taxonomy" id="2488810"/>
    <lineage>
        <taxon>Bacteria</taxon>
        <taxon>Bacillati</taxon>
        <taxon>Bacillota</taxon>
        <taxon>Clostridia</taxon>
        <taxon>Eubacteriales</taxon>
        <taxon>Oscillospiraceae</taxon>
        <taxon>Ruminiclostridium</taxon>
    </lineage>
</organism>
<dbReference type="OrthoDB" id="9769353at2"/>